<sequence length="898" mass="92917">MFMLYPTFSAHHHSRTMASQNGRESKDGPPTQGPVGQQQQQQEHSCEICGASGLSDEAMRDHTRQYHVEGSAQCPFCGLSGVPAAELLLHVNQAHLDYLTPENELMSFIDDQTPSVDGDSDSISDCRGLSPSITSELLTPMSASGGMKAAGFNGGGGGGGGGGASSTAVNQTSSSISTSSNGLMMISASESLTTVSSSTGSHSSNHAQGAASQQAPGSSQLHYNGAALAGKMMGSSTSTAAGSSMSSSRSSLGSSSTNLSNGLPNGGHCSNGKSIHSQHGHATNGGAAGSNGSGEVHANGTSASKDGTVMNGGGAGCTTPAGAGAGGQGSPLRSQLGLKLKSHKPNAFSIGTAGPEMANGGANEATGSLAGPATMTITTKQASPLQCLLCPYTSDNPTVLEEHINRSHFDPLSPGVNGAGGGGGAGGAAGGSGQHADTLSVLQCPICNRTFESGSDLELHVNIEHRDILSPAKADGGRATNGTPSGAAAAASAHNGGGWGGGTSGSLCPVCGISFDHMKTQEMEYHIEKHFSKSPQNPYQGGAAVGGGVGGGGGGGVGGGGKNPSAVAVDLEKQAQKLREQREFEMLRAQYGMDDQGNFREQSAAAMQRAVYAGEMSVADYYERQVGLRAAESHGVDDGSSCTKSVSPRVLSLSSSSPNVIKTYVCSSVDHYASSYGDKGWGCGYRNLQMMLSSLLQNTSYNEALYSAWGSHGPARTAMPSISRLQRMVEAAWAQGFDIQGSEQLGCKLYNTRKWIGATEIVTVLSWLRIRCELVDFHRPTSADGRHPELFNWVLRYFEEPRIHTPPLYLQHQGHSRTIIGIEQRTSGLSLLVLDPSHGPRQVAALGSSQDSLRLIRKNSAAMRAPQYQVVAVKGLIDTEDQYQASKVLKSLRIPPDR</sequence>
<evidence type="ECO:0000256" key="19">
    <source>
        <dbReference type="PROSITE-ProRule" id="PRU00042"/>
    </source>
</evidence>
<comment type="function">
    <text evidence="18">Deubiquitinase with endodeubiquitinase activity that specifically interacts with and cleaves 'Lys-63'-linked long polyubiquitin chains. Shows only weak activity against 'Lys-11' and 'Lys-48'-linked chains. Plays an important role in genome stability pathways, functioning to prevent spontaneous DNA damage and also promote cellular survival in response to exogenous DNA damage. Modulates the ubiquitination status of replication protein A (RPA) complex proteins in response to replication stress.</text>
</comment>
<evidence type="ECO:0000256" key="15">
    <source>
        <dbReference type="ARBA" id="ARBA00023242"/>
    </source>
</evidence>
<evidence type="ECO:0000313" key="23">
    <source>
        <dbReference type="Proteomes" id="UP000075903"/>
    </source>
</evidence>
<protein>
    <recommendedName>
        <fullName evidence="7">Zinc finger-containing ubiquitin peptidase 1</fullName>
        <ecNumber evidence="6">3.4.19.12</ecNumber>
    </recommendedName>
    <alternativeName>
        <fullName evidence="17">Lys-63-specific deubiquitinase ZUFSP</fullName>
    </alternativeName>
    <alternativeName>
        <fullName evidence="16">Zinc finger with UFM1-specific peptidase domain protein</fullName>
    </alternativeName>
</protein>
<keyword evidence="14" id="KW-0007">Acetylation</keyword>
<name>A0A182UPP4_ANOME</name>
<evidence type="ECO:0000256" key="13">
    <source>
        <dbReference type="ARBA" id="ARBA00022833"/>
    </source>
</evidence>
<dbReference type="Gene3D" id="3.30.160.60">
    <property type="entry name" value="Classic Zinc Finger"/>
    <property type="match status" value="2"/>
</dbReference>
<feature type="compositionally biased region" description="Low complexity" evidence="20">
    <location>
        <begin position="480"/>
        <end position="492"/>
    </location>
</feature>
<evidence type="ECO:0000313" key="22">
    <source>
        <dbReference type="EnsemblMetazoa" id="AMEM001506-PA"/>
    </source>
</evidence>
<dbReference type="AlphaFoldDB" id="A0A182UPP4"/>
<dbReference type="Pfam" id="PF07910">
    <property type="entry name" value="Peptidase_C78"/>
    <property type="match status" value="1"/>
</dbReference>
<organism evidence="22 23">
    <name type="scientific">Anopheles merus</name>
    <name type="common">Mosquito</name>
    <dbReference type="NCBI Taxonomy" id="30066"/>
    <lineage>
        <taxon>Eukaryota</taxon>
        <taxon>Metazoa</taxon>
        <taxon>Ecdysozoa</taxon>
        <taxon>Arthropoda</taxon>
        <taxon>Hexapoda</taxon>
        <taxon>Insecta</taxon>
        <taxon>Pterygota</taxon>
        <taxon>Neoptera</taxon>
        <taxon>Endopterygota</taxon>
        <taxon>Diptera</taxon>
        <taxon>Nematocera</taxon>
        <taxon>Culicoidea</taxon>
        <taxon>Culicidae</taxon>
        <taxon>Anophelinae</taxon>
        <taxon>Anopheles</taxon>
    </lineage>
</organism>
<dbReference type="Gene3D" id="3.90.70.130">
    <property type="match status" value="1"/>
</dbReference>
<evidence type="ECO:0000256" key="20">
    <source>
        <dbReference type="SAM" id="MobiDB-lite"/>
    </source>
</evidence>
<keyword evidence="12" id="KW-0378">Hydrolase</keyword>
<dbReference type="EC" id="3.4.19.12" evidence="6"/>
<evidence type="ECO:0000256" key="8">
    <source>
        <dbReference type="ARBA" id="ARBA00022490"/>
    </source>
</evidence>
<dbReference type="GO" id="GO:0004843">
    <property type="term" value="F:cysteine-type deubiquitinase activity"/>
    <property type="evidence" value="ECO:0007669"/>
    <property type="project" value="UniProtKB-EC"/>
</dbReference>
<dbReference type="GO" id="GO:0005634">
    <property type="term" value="C:nucleus"/>
    <property type="evidence" value="ECO:0007669"/>
    <property type="project" value="UniProtKB-SubCell"/>
</dbReference>
<keyword evidence="23" id="KW-1185">Reference proteome</keyword>
<keyword evidence="8" id="KW-0963">Cytoplasm</keyword>
<evidence type="ECO:0000256" key="5">
    <source>
        <dbReference type="ARBA" id="ARBA00011274"/>
    </source>
</evidence>
<keyword evidence="10" id="KW-0677">Repeat</keyword>
<keyword evidence="9" id="KW-0479">Metal-binding</keyword>
<evidence type="ECO:0000256" key="1">
    <source>
        <dbReference type="ARBA" id="ARBA00000707"/>
    </source>
</evidence>
<evidence type="ECO:0000256" key="10">
    <source>
        <dbReference type="ARBA" id="ARBA00022737"/>
    </source>
</evidence>
<dbReference type="VEuPathDB" id="VectorBase:AMEM001506"/>
<reference evidence="22" key="1">
    <citation type="submission" date="2020-05" db="UniProtKB">
        <authorList>
            <consortium name="EnsemblMetazoa"/>
        </authorList>
    </citation>
    <scope>IDENTIFICATION</scope>
    <source>
        <strain evidence="22">MAF</strain>
    </source>
</reference>
<feature type="compositionally biased region" description="Polar residues" evidence="20">
    <location>
        <begin position="271"/>
        <end position="281"/>
    </location>
</feature>
<dbReference type="SMART" id="SM00355">
    <property type="entry name" value="ZnF_C2H2"/>
    <property type="match status" value="5"/>
</dbReference>
<dbReference type="PANTHER" id="PTHR48153">
    <property type="entry name" value="UFM1-SPECIFIC PROTEASE 2"/>
    <property type="match status" value="1"/>
</dbReference>
<evidence type="ECO:0000256" key="2">
    <source>
        <dbReference type="ARBA" id="ARBA00004123"/>
    </source>
</evidence>
<evidence type="ECO:0000256" key="12">
    <source>
        <dbReference type="ARBA" id="ARBA00022801"/>
    </source>
</evidence>
<evidence type="ECO:0000256" key="4">
    <source>
        <dbReference type="ARBA" id="ARBA00010469"/>
    </source>
</evidence>
<dbReference type="GO" id="GO:0005737">
    <property type="term" value="C:cytoplasm"/>
    <property type="evidence" value="ECO:0007669"/>
    <property type="project" value="UniProtKB-SubCell"/>
</dbReference>
<evidence type="ECO:0000256" key="17">
    <source>
        <dbReference type="ARBA" id="ARBA00031481"/>
    </source>
</evidence>
<comment type="subunit">
    <text evidence="5">Interacts with RPA1 and RPA2.</text>
</comment>
<comment type="subcellular location">
    <subcellularLocation>
        <location evidence="3">Cytoplasm</location>
    </subcellularLocation>
    <subcellularLocation>
        <location evidence="2">Nucleus</location>
    </subcellularLocation>
</comment>
<dbReference type="EnsemblMetazoa" id="AMEM001506-RA">
    <property type="protein sequence ID" value="AMEM001506-PA"/>
    <property type="gene ID" value="AMEM001506"/>
</dbReference>
<feature type="compositionally biased region" description="Low complexity" evidence="20">
    <location>
        <begin position="233"/>
        <end position="267"/>
    </location>
</feature>
<keyword evidence="11 19" id="KW-0863">Zinc-finger</keyword>
<dbReference type="PROSITE" id="PS50157">
    <property type="entry name" value="ZINC_FINGER_C2H2_2"/>
    <property type="match status" value="1"/>
</dbReference>
<dbReference type="GO" id="GO:0008270">
    <property type="term" value="F:zinc ion binding"/>
    <property type="evidence" value="ECO:0007669"/>
    <property type="project" value="UniProtKB-KW"/>
</dbReference>
<evidence type="ECO:0000256" key="16">
    <source>
        <dbReference type="ARBA" id="ARBA00029662"/>
    </source>
</evidence>
<evidence type="ECO:0000256" key="9">
    <source>
        <dbReference type="ARBA" id="ARBA00022723"/>
    </source>
</evidence>
<dbReference type="PANTHER" id="PTHR48153:SF4">
    <property type="entry name" value="UBIQUITIN CARBOXYL-TERMINAL HYDROLASE MUG105"/>
    <property type="match status" value="1"/>
</dbReference>
<evidence type="ECO:0000256" key="7">
    <source>
        <dbReference type="ARBA" id="ARBA00021993"/>
    </source>
</evidence>
<dbReference type="Proteomes" id="UP000075903">
    <property type="component" value="Unassembled WGS sequence"/>
</dbReference>
<feature type="region of interest" description="Disordered" evidence="20">
    <location>
        <begin position="472"/>
        <end position="492"/>
    </location>
</feature>
<keyword evidence="13" id="KW-0862">Zinc</keyword>
<dbReference type="PROSITE" id="PS00028">
    <property type="entry name" value="ZINC_FINGER_C2H2_1"/>
    <property type="match status" value="1"/>
</dbReference>
<feature type="region of interest" description="Disordered" evidence="20">
    <location>
        <begin position="194"/>
        <end position="220"/>
    </location>
</feature>
<proteinExistence type="inferred from homology"/>
<dbReference type="GO" id="GO:0071567">
    <property type="term" value="F:deUFMylase activity"/>
    <property type="evidence" value="ECO:0007669"/>
    <property type="project" value="UniProtKB-ARBA"/>
</dbReference>
<feature type="domain" description="C2H2-type" evidence="21">
    <location>
        <begin position="442"/>
        <end position="465"/>
    </location>
</feature>
<feature type="region of interest" description="Disordered" evidence="20">
    <location>
        <begin position="13"/>
        <end position="45"/>
    </location>
</feature>
<feature type="region of interest" description="Disordered" evidence="20">
    <location>
        <begin position="233"/>
        <end position="310"/>
    </location>
</feature>
<evidence type="ECO:0000259" key="21">
    <source>
        <dbReference type="PROSITE" id="PS50157"/>
    </source>
</evidence>
<evidence type="ECO:0000256" key="6">
    <source>
        <dbReference type="ARBA" id="ARBA00012759"/>
    </source>
</evidence>
<evidence type="ECO:0000256" key="11">
    <source>
        <dbReference type="ARBA" id="ARBA00022771"/>
    </source>
</evidence>
<accession>A0A182UPP4</accession>
<keyword evidence="15" id="KW-0539">Nucleus</keyword>
<dbReference type="InterPro" id="IPR013087">
    <property type="entry name" value="Znf_C2H2_type"/>
</dbReference>
<evidence type="ECO:0000256" key="14">
    <source>
        <dbReference type="ARBA" id="ARBA00022990"/>
    </source>
</evidence>
<comment type="similarity">
    <text evidence="4">Belongs to the peptidase C78 family. ZUFSP subfamily.</text>
</comment>
<dbReference type="STRING" id="30066.A0A182UPP4"/>
<feature type="region of interest" description="Disordered" evidence="20">
    <location>
        <begin position="157"/>
        <end position="180"/>
    </location>
</feature>
<evidence type="ECO:0000256" key="3">
    <source>
        <dbReference type="ARBA" id="ARBA00004496"/>
    </source>
</evidence>
<dbReference type="Pfam" id="PF00096">
    <property type="entry name" value="zf-C2H2"/>
    <property type="match status" value="1"/>
</dbReference>
<dbReference type="VEuPathDB" id="VectorBase:AMEM21_014530"/>
<dbReference type="InterPro" id="IPR012462">
    <property type="entry name" value="UFSP1/2_DUB_cat"/>
</dbReference>
<evidence type="ECO:0000256" key="18">
    <source>
        <dbReference type="ARBA" id="ARBA00045669"/>
    </source>
</evidence>
<feature type="compositionally biased region" description="Low complexity" evidence="20">
    <location>
        <begin position="28"/>
        <end position="42"/>
    </location>
</feature>
<dbReference type="FunFam" id="3.90.70.130:FF:000002">
    <property type="entry name" value="Zinc finger containing ubiquitin peptidase 1"/>
    <property type="match status" value="1"/>
</dbReference>
<comment type="catalytic activity">
    <reaction evidence="1">
        <text>Thiol-dependent hydrolysis of ester, thioester, amide, peptide and isopeptide bonds formed by the C-terminal Gly of ubiquitin (a 76-residue protein attached to proteins as an intracellular targeting signal).</text>
        <dbReference type="EC" id="3.4.19.12"/>
    </reaction>
</comment>